<protein>
    <submittedName>
        <fullName evidence="2">Uncharacterized protein</fullName>
    </submittedName>
</protein>
<evidence type="ECO:0000313" key="2">
    <source>
        <dbReference type="EMBL" id="KZW00215.1"/>
    </source>
</evidence>
<feature type="compositionally biased region" description="Basic and acidic residues" evidence="1">
    <location>
        <begin position="30"/>
        <end position="47"/>
    </location>
</feature>
<dbReference type="AlphaFoldDB" id="A0A165N4X0"/>
<keyword evidence="3" id="KW-1185">Reference proteome</keyword>
<dbReference type="EMBL" id="KV425902">
    <property type="protein sequence ID" value="KZW00215.1"/>
    <property type="molecule type" value="Genomic_DNA"/>
</dbReference>
<evidence type="ECO:0000256" key="1">
    <source>
        <dbReference type="SAM" id="MobiDB-lite"/>
    </source>
</evidence>
<feature type="region of interest" description="Disordered" evidence="1">
    <location>
        <begin position="91"/>
        <end position="130"/>
    </location>
</feature>
<proteinExistence type="predicted"/>
<feature type="non-terminal residue" evidence="2">
    <location>
        <position position="209"/>
    </location>
</feature>
<dbReference type="InParanoid" id="A0A165N4X0"/>
<reference evidence="2 3" key="1">
    <citation type="journal article" date="2016" name="Mol. Biol. Evol.">
        <title>Comparative Genomics of Early-Diverging Mushroom-Forming Fungi Provides Insights into the Origins of Lignocellulose Decay Capabilities.</title>
        <authorList>
            <person name="Nagy L.G."/>
            <person name="Riley R."/>
            <person name="Tritt A."/>
            <person name="Adam C."/>
            <person name="Daum C."/>
            <person name="Floudas D."/>
            <person name="Sun H."/>
            <person name="Yadav J.S."/>
            <person name="Pangilinan J."/>
            <person name="Larsson K.H."/>
            <person name="Matsuura K."/>
            <person name="Barry K."/>
            <person name="Labutti K."/>
            <person name="Kuo R."/>
            <person name="Ohm R.A."/>
            <person name="Bhattacharya S.S."/>
            <person name="Shirouzu T."/>
            <person name="Yoshinaga Y."/>
            <person name="Martin F.M."/>
            <person name="Grigoriev I.V."/>
            <person name="Hibbett D.S."/>
        </authorList>
    </citation>
    <scope>NUCLEOTIDE SEQUENCE [LARGE SCALE GENOMIC DNA]</scope>
    <source>
        <strain evidence="2 3">HHB12029</strain>
    </source>
</reference>
<dbReference type="Proteomes" id="UP000077266">
    <property type="component" value="Unassembled WGS sequence"/>
</dbReference>
<feature type="compositionally biased region" description="Basic residues" evidence="1">
    <location>
        <begin position="91"/>
        <end position="100"/>
    </location>
</feature>
<accession>A0A165N4X0</accession>
<gene>
    <name evidence="2" type="ORF">EXIGLDRAFT_745709</name>
</gene>
<sequence length="209" mass="22879">MAKPKLQPSLSAGKKPPLQKPPTTTARQDTSSKMDVDAAIDHSDFDTSRPPPAKKPVTLNPSAPLRLTLKDVLVDEASELLLEKDAIMRPKSQRTAHVKHSITSPTKGQKEASRIHPAIPTERQDASSSKVDVDMVLDEHLNTARLKVPSTKKTTSPQNLADATRRHALPEEMEAIVADQAGRRLPSQILSRRVGERAENPIDLSMETS</sequence>
<feature type="compositionally biased region" description="Polar residues" evidence="1">
    <location>
        <begin position="151"/>
        <end position="161"/>
    </location>
</feature>
<feature type="region of interest" description="Disordered" evidence="1">
    <location>
        <begin position="149"/>
        <end position="168"/>
    </location>
</feature>
<name>A0A165N4X0_EXIGL</name>
<feature type="region of interest" description="Disordered" evidence="1">
    <location>
        <begin position="1"/>
        <end position="63"/>
    </location>
</feature>
<evidence type="ECO:0000313" key="3">
    <source>
        <dbReference type="Proteomes" id="UP000077266"/>
    </source>
</evidence>
<organism evidence="2 3">
    <name type="scientific">Exidia glandulosa HHB12029</name>
    <dbReference type="NCBI Taxonomy" id="1314781"/>
    <lineage>
        <taxon>Eukaryota</taxon>
        <taxon>Fungi</taxon>
        <taxon>Dikarya</taxon>
        <taxon>Basidiomycota</taxon>
        <taxon>Agaricomycotina</taxon>
        <taxon>Agaricomycetes</taxon>
        <taxon>Auriculariales</taxon>
        <taxon>Exidiaceae</taxon>
        <taxon>Exidia</taxon>
    </lineage>
</organism>